<evidence type="ECO:0000313" key="3">
    <source>
        <dbReference type="Proteomes" id="UP001586593"/>
    </source>
</evidence>
<reference evidence="2 3" key="1">
    <citation type="journal article" date="2024" name="Commun. Biol.">
        <title>Comparative genomic analysis of thermophilic fungi reveals convergent evolutionary adaptations and gene losses.</title>
        <authorList>
            <person name="Steindorff A.S."/>
            <person name="Aguilar-Pontes M.V."/>
            <person name="Robinson A.J."/>
            <person name="Andreopoulos B."/>
            <person name="LaButti K."/>
            <person name="Kuo A."/>
            <person name="Mondo S."/>
            <person name="Riley R."/>
            <person name="Otillar R."/>
            <person name="Haridas S."/>
            <person name="Lipzen A."/>
            <person name="Grimwood J."/>
            <person name="Schmutz J."/>
            <person name="Clum A."/>
            <person name="Reid I.D."/>
            <person name="Moisan M.C."/>
            <person name="Butler G."/>
            <person name="Nguyen T.T.M."/>
            <person name="Dewar K."/>
            <person name="Conant G."/>
            <person name="Drula E."/>
            <person name="Henrissat B."/>
            <person name="Hansel C."/>
            <person name="Singer S."/>
            <person name="Hutchinson M.I."/>
            <person name="de Vries R.P."/>
            <person name="Natvig D.O."/>
            <person name="Powell A.J."/>
            <person name="Tsang A."/>
            <person name="Grigoriev I.V."/>
        </authorList>
    </citation>
    <scope>NUCLEOTIDE SEQUENCE [LARGE SCALE GENOMIC DNA]</scope>
    <source>
        <strain evidence="2 3">ATCC 24622</strain>
    </source>
</reference>
<protein>
    <submittedName>
        <fullName evidence="2">Uncharacterized protein</fullName>
    </submittedName>
</protein>
<name>A0ABR3Y9U8_9PEZI</name>
<evidence type="ECO:0000313" key="2">
    <source>
        <dbReference type="EMBL" id="KAL1884239.1"/>
    </source>
</evidence>
<keyword evidence="3" id="KW-1185">Reference proteome</keyword>
<feature type="transmembrane region" description="Helical" evidence="1">
    <location>
        <begin position="87"/>
        <end position="114"/>
    </location>
</feature>
<keyword evidence="1" id="KW-0812">Transmembrane</keyword>
<keyword evidence="1" id="KW-1133">Transmembrane helix</keyword>
<dbReference type="EMBL" id="JAZHXJ010000002">
    <property type="protein sequence ID" value="KAL1884239.1"/>
    <property type="molecule type" value="Genomic_DNA"/>
</dbReference>
<accession>A0ABR3Y9U8</accession>
<dbReference type="Proteomes" id="UP001586593">
    <property type="component" value="Unassembled WGS sequence"/>
</dbReference>
<comment type="caution">
    <text evidence="2">The sequence shown here is derived from an EMBL/GenBank/DDBJ whole genome shotgun (WGS) entry which is preliminary data.</text>
</comment>
<feature type="transmembrane region" description="Helical" evidence="1">
    <location>
        <begin position="48"/>
        <end position="67"/>
    </location>
</feature>
<sequence>MELLSWLKLVADAVDAFHTVMNFSSQRKYAFAYRGVMRGLVHMRRRKGYVIFTWLIMMLVVSLLAAVTKRHYDSSTTYEENRGIVQYIRYAEGIYVFAGKFKAFAMTIMSVMALPSPRFF</sequence>
<organism evidence="2 3">
    <name type="scientific">Phialemonium thermophilum</name>
    <dbReference type="NCBI Taxonomy" id="223376"/>
    <lineage>
        <taxon>Eukaryota</taxon>
        <taxon>Fungi</taxon>
        <taxon>Dikarya</taxon>
        <taxon>Ascomycota</taxon>
        <taxon>Pezizomycotina</taxon>
        <taxon>Sordariomycetes</taxon>
        <taxon>Sordariomycetidae</taxon>
        <taxon>Cephalothecales</taxon>
        <taxon>Cephalothecaceae</taxon>
        <taxon>Phialemonium</taxon>
    </lineage>
</organism>
<evidence type="ECO:0000256" key="1">
    <source>
        <dbReference type="SAM" id="Phobius"/>
    </source>
</evidence>
<proteinExistence type="predicted"/>
<keyword evidence="1" id="KW-0472">Membrane</keyword>
<gene>
    <name evidence="2" type="ORF">VTK73DRAFT_3223</name>
</gene>